<protein>
    <submittedName>
        <fullName evidence="2">Uncharacterized protein</fullName>
    </submittedName>
</protein>
<dbReference type="Proteomes" id="UP000029452">
    <property type="component" value="Unassembled WGS sequence"/>
</dbReference>
<comment type="caution">
    <text evidence="2">The sequence shown here is derived from an EMBL/GenBank/DDBJ whole genome shotgun (WGS) entry which is preliminary data.</text>
</comment>
<evidence type="ECO:0000313" key="3">
    <source>
        <dbReference type="Proteomes" id="UP000029452"/>
    </source>
</evidence>
<proteinExistence type="predicted"/>
<dbReference type="EMBL" id="JPGK01000012">
    <property type="protein sequence ID" value="KGA92713.1"/>
    <property type="molecule type" value="Genomic_DNA"/>
</dbReference>
<sequence>MYPQRENNRRSREVVSRRKEAMREKTGPTPLGVWPRVIFSPFVGRGAGD</sequence>
<name>A0A094W5I3_9BACT</name>
<feature type="region of interest" description="Disordered" evidence="1">
    <location>
        <begin position="1"/>
        <end position="30"/>
    </location>
</feature>
<accession>A0A094W5I3</accession>
<evidence type="ECO:0000313" key="2">
    <source>
        <dbReference type="EMBL" id="KGA92713.1"/>
    </source>
</evidence>
<evidence type="ECO:0000256" key="1">
    <source>
        <dbReference type="SAM" id="MobiDB-lite"/>
    </source>
</evidence>
<reference evidence="2 3" key="1">
    <citation type="submission" date="2014-06" db="EMBL/GenBank/DDBJ databases">
        <title>Draft genome sequence of iron oxidizing acidophile Leptospirillum ferriphilum DSM14647.</title>
        <authorList>
            <person name="Cardenas J.P."/>
            <person name="Lazcano M."/>
            <person name="Ossandon F.J."/>
            <person name="Corbett M."/>
            <person name="Holmes D.S."/>
            <person name="Watkin E."/>
        </authorList>
    </citation>
    <scope>NUCLEOTIDE SEQUENCE [LARGE SCALE GENOMIC DNA]</scope>
    <source>
        <strain evidence="2 3">DSM 14647</strain>
    </source>
</reference>
<organism evidence="2 3">
    <name type="scientific">Leptospirillum ferriphilum</name>
    <dbReference type="NCBI Taxonomy" id="178606"/>
    <lineage>
        <taxon>Bacteria</taxon>
        <taxon>Pseudomonadati</taxon>
        <taxon>Nitrospirota</taxon>
        <taxon>Nitrospiria</taxon>
        <taxon>Nitrospirales</taxon>
        <taxon>Nitrospiraceae</taxon>
        <taxon>Leptospirillum</taxon>
    </lineage>
</organism>
<gene>
    <name evidence="2" type="ORF">LptCag_0448</name>
</gene>
<feature type="compositionally biased region" description="Basic and acidic residues" evidence="1">
    <location>
        <begin position="1"/>
        <end position="26"/>
    </location>
</feature>
<dbReference type="AlphaFoldDB" id="A0A094W5I3"/>